<dbReference type="AlphaFoldDB" id="A0A3S9HUQ0"/>
<dbReference type="Proteomes" id="UP000280197">
    <property type="component" value="Chromosome"/>
</dbReference>
<evidence type="ECO:0000313" key="2">
    <source>
        <dbReference type="Proteomes" id="UP000280197"/>
    </source>
</evidence>
<reference evidence="1 2" key="1">
    <citation type="submission" date="2018-12" db="EMBL/GenBank/DDBJ databases">
        <authorList>
            <person name="Li K."/>
        </authorList>
    </citation>
    <scope>NUCLEOTIDE SEQUENCE [LARGE SCALE GENOMIC DNA]</scope>
    <source>
        <strain evidence="2">CR22</strain>
    </source>
</reference>
<organism evidence="1 2">
    <name type="scientific">Streptomyces aquilus</name>
    <dbReference type="NCBI Taxonomy" id="2548456"/>
    <lineage>
        <taxon>Bacteria</taxon>
        <taxon>Bacillati</taxon>
        <taxon>Actinomycetota</taxon>
        <taxon>Actinomycetes</taxon>
        <taxon>Kitasatosporales</taxon>
        <taxon>Streptomycetaceae</taxon>
        <taxon>Streptomyces</taxon>
    </lineage>
</organism>
<protein>
    <submittedName>
        <fullName evidence="1">Uncharacterized protein</fullName>
    </submittedName>
</protein>
<evidence type="ECO:0000313" key="1">
    <source>
        <dbReference type="EMBL" id="AZP15767.1"/>
    </source>
</evidence>
<proteinExistence type="predicted"/>
<dbReference type="KEGG" id="saqu:EJC51_06420"/>
<dbReference type="RefSeq" id="WP_126270138.1">
    <property type="nucleotide sequence ID" value="NZ_CP034463.1"/>
</dbReference>
<dbReference type="EMBL" id="CP034463">
    <property type="protein sequence ID" value="AZP15767.1"/>
    <property type="molecule type" value="Genomic_DNA"/>
</dbReference>
<keyword evidence="2" id="KW-1185">Reference proteome</keyword>
<accession>A0A3S9HUQ0</accession>
<sequence>MEHTRQHMHDLIDHLVRAGNAVRYHPSSAVDPFWHQQGGPECFLERPIDFAVARAAPGQPEDLGFSEDEDRIHCLRCWTVITGSDHAFPEFPGRPR</sequence>
<gene>
    <name evidence="1" type="ORF">EJC51_06420</name>
</gene>
<name>A0A3S9HUQ0_9ACTN</name>